<protein>
    <submittedName>
        <fullName evidence="1">Uncharacterized protein</fullName>
    </submittedName>
</protein>
<comment type="caution">
    <text evidence="1">The sequence shown here is derived from an EMBL/GenBank/DDBJ whole genome shotgun (WGS) entry which is preliminary data.</text>
</comment>
<evidence type="ECO:0000313" key="2">
    <source>
        <dbReference type="Proteomes" id="UP001362999"/>
    </source>
</evidence>
<dbReference type="Proteomes" id="UP001362999">
    <property type="component" value="Unassembled WGS sequence"/>
</dbReference>
<sequence>MALYAKLLSLSQTFVSPPDLPTFLALRAPHAVHSWGHNHLVSKNPTLASLDNAAFEAHLHSTGRYLESLGGELTDIIIDGHKRKAMLRMSYFLKPKGSDETVENDLVWILTFTGEGEVEGGVDGILIKESMEFIDATASGRLAIVLREMHGKLDDDIKGGISITI</sequence>
<keyword evidence="2" id="KW-1185">Reference proteome</keyword>
<proteinExistence type="predicted"/>
<reference evidence="1 2" key="1">
    <citation type="journal article" date="2024" name="J Genomics">
        <title>Draft genome sequencing and assembly of Favolaschia claudopus CIRM-BRFM 2984 isolated from oak limbs.</title>
        <authorList>
            <person name="Navarro D."/>
            <person name="Drula E."/>
            <person name="Chaduli D."/>
            <person name="Cazenave R."/>
            <person name="Ahrendt S."/>
            <person name="Wang J."/>
            <person name="Lipzen A."/>
            <person name="Daum C."/>
            <person name="Barry K."/>
            <person name="Grigoriev I.V."/>
            <person name="Favel A."/>
            <person name="Rosso M.N."/>
            <person name="Martin F."/>
        </authorList>
    </citation>
    <scope>NUCLEOTIDE SEQUENCE [LARGE SCALE GENOMIC DNA]</scope>
    <source>
        <strain evidence="1 2">CIRM-BRFM 2984</strain>
    </source>
</reference>
<name>A0AAW0CAT4_9AGAR</name>
<organism evidence="1 2">
    <name type="scientific">Favolaschia claudopus</name>
    <dbReference type="NCBI Taxonomy" id="2862362"/>
    <lineage>
        <taxon>Eukaryota</taxon>
        <taxon>Fungi</taxon>
        <taxon>Dikarya</taxon>
        <taxon>Basidiomycota</taxon>
        <taxon>Agaricomycotina</taxon>
        <taxon>Agaricomycetes</taxon>
        <taxon>Agaricomycetidae</taxon>
        <taxon>Agaricales</taxon>
        <taxon>Marasmiineae</taxon>
        <taxon>Mycenaceae</taxon>
        <taxon>Favolaschia</taxon>
    </lineage>
</organism>
<evidence type="ECO:0000313" key="1">
    <source>
        <dbReference type="EMBL" id="KAK7035663.1"/>
    </source>
</evidence>
<gene>
    <name evidence="1" type="ORF">R3P38DRAFT_2908534</name>
</gene>
<dbReference type="AlphaFoldDB" id="A0AAW0CAT4"/>
<accession>A0AAW0CAT4</accession>
<dbReference type="EMBL" id="JAWWNJ010000019">
    <property type="protein sequence ID" value="KAK7035663.1"/>
    <property type="molecule type" value="Genomic_DNA"/>
</dbReference>